<feature type="domain" description="Membrane transport protein MMPL" evidence="9">
    <location>
        <begin position="72"/>
        <end position="372"/>
    </location>
</feature>
<feature type="compositionally biased region" description="Polar residues" evidence="7">
    <location>
        <begin position="721"/>
        <end position="732"/>
    </location>
</feature>
<keyword evidence="3" id="KW-1003">Cell membrane</keyword>
<feature type="transmembrane region" description="Helical" evidence="8">
    <location>
        <begin position="551"/>
        <end position="570"/>
    </location>
</feature>
<organism evidence="10 11">
    <name type="scientific">Antrihabitans cavernicola</name>
    <dbReference type="NCBI Taxonomy" id="2495913"/>
    <lineage>
        <taxon>Bacteria</taxon>
        <taxon>Bacillati</taxon>
        <taxon>Actinomycetota</taxon>
        <taxon>Actinomycetes</taxon>
        <taxon>Mycobacteriales</taxon>
        <taxon>Nocardiaceae</taxon>
        <taxon>Antrihabitans</taxon>
    </lineage>
</organism>
<evidence type="ECO:0000256" key="3">
    <source>
        <dbReference type="ARBA" id="ARBA00022475"/>
    </source>
</evidence>
<evidence type="ECO:0000256" key="4">
    <source>
        <dbReference type="ARBA" id="ARBA00022692"/>
    </source>
</evidence>
<evidence type="ECO:0000256" key="7">
    <source>
        <dbReference type="SAM" id="MobiDB-lite"/>
    </source>
</evidence>
<feature type="transmembrane region" description="Helical" evidence="8">
    <location>
        <begin position="278"/>
        <end position="299"/>
    </location>
</feature>
<feature type="transmembrane region" description="Helical" evidence="8">
    <location>
        <begin position="522"/>
        <end position="544"/>
    </location>
</feature>
<feature type="domain" description="Membrane transport protein MMPL" evidence="9">
    <location>
        <begin position="466"/>
        <end position="717"/>
    </location>
</feature>
<keyword evidence="5 8" id="KW-1133">Transmembrane helix</keyword>
<comment type="caution">
    <text evidence="10">The sequence shown here is derived from an EMBL/GenBank/DDBJ whole genome shotgun (WGS) entry which is preliminary data.</text>
</comment>
<feature type="transmembrane region" description="Helical" evidence="8">
    <location>
        <begin position="12"/>
        <end position="34"/>
    </location>
</feature>
<feature type="transmembrane region" description="Helical" evidence="8">
    <location>
        <begin position="663"/>
        <end position="695"/>
    </location>
</feature>
<evidence type="ECO:0000256" key="8">
    <source>
        <dbReference type="SAM" id="Phobius"/>
    </source>
</evidence>
<proteinExistence type="inferred from homology"/>
<feature type="transmembrane region" description="Helical" evidence="8">
    <location>
        <begin position="363"/>
        <end position="386"/>
    </location>
</feature>
<sequence>MLDDFSDAIVRYRRTVLVIAALVVVVAGALSLGLRDRLTSGWGDWDDHGSANVAAREVIENATGVNTQQGYVLLVRDDQRIDPTMAVPPVVQAAADLLRQRPEVRQVIDYRSTQNPALVSKDKRSTLVIGEIGTVTESKVIPQLEQQIRDNPVLNGHVVVGGSTAGSAQVMSVVLKDLAFAELIIFPLLFVLLVVVFRGVTAALLPLVGGGFAILTSMLAIRIIVEFCTISVFGLDLVLALGLGLSVDFSLLIVSRYREQLRQTDNGSKALRDTVNTAGRTVLFSGLTISSALVGLLIFPQRFLYSMGICGIAVVVAAMLYALVILPALLAVLGHRTESRAPRYWQRRSDQAEDPSAQRWRRIAIVVTGRPVLSASLAAVALLVLASPLLGVKFTAVQSANTLPDGASAGHVAQVMASDFGASVSDQEQVVIDAPSTAGPPINSYAEKLRSIEGVAAVEPPQRLSGNHWLVPISLTGQPNTDTTQDTMHRVENLDPGYPTRFTGPTADGLALDTDLGRHLPLAAAVLIVATLVVLFAMTGSVVLPVKAVVMNFLSLGAALGVVVFVFQNGHFARLLGTTGQGALESTSPIVLAAVGFGLSTDYGVFLLGRIKEGWDSGLSNRQAVAAGIEHTGRIVTAAAALFCLAMCAIVLGRLAFAKELGFGAALAVILDASIVRAILVPSLMTLLGGANWWAPKPLRILHRRMFPSAATQVAAQASSIDSAGTQTITTSHSEETRA</sequence>
<dbReference type="Pfam" id="PF03176">
    <property type="entry name" value="MMPL"/>
    <property type="match status" value="2"/>
</dbReference>
<gene>
    <name evidence="10" type="ORF">FOY51_25695</name>
</gene>
<feature type="transmembrane region" description="Helical" evidence="8">
    <location>
        <begin position="178"/>
        <end position="197"/>
    </location>
</feature>
<dbReference type="SUPFAM" id="SSF82866">
    <property type="entry name" value="Multidrug efflux transporter AcrB transmembrane domain"/>
    <property type="match status" value="2"/>
</dbReference>
<evidence type="ECO:0000259" key="9">
    <source>
        <dbReference type="Pfam" id="PF03176"/>
    </source>
</evidence>
<feature type="transmembrane region" description="Helical" evidence="8">
    <location>
        <begin position="305"/>
        <end position="333"/>
    </location>
</feature>
<evidence type="ECO:0000256" key="6">
    <source>
        <dbReference type="ARBA" id="ARBA00023136"/>
    </source>
</evidence>
<dbReference type="EMBL" id="VLNY01000024">
    <property type="protein sequence ID" value="KAA0017035.1"/>
    <property type="molecule type" value="Genomic_DNA"/>
</dbReference>
<evidence type="ECO:0000313" key="10">
    <source>
        <dbReference type="EMBL" id="KAA0017035.1"/>
    </source>
</evidence>
<feature type="region of interest" description="Disordered" evidence="7">
    <location>
        <begin position="718"/>
        <end position="739"/>
    </location>
</feature>
<reference evidence="10 11" key="1">
    <citation type="submission" date="2019-07" db="EMBL/GenBank/DDBJ databases">
        <title>Rhodococcus cavernicolus sp. nov., isolated from a cave.</title>
        <authorList>
            <person name="Lee S.D."/>
        </authorList>
    </citation>
    <scope>NUCLEOTIDE SEQUENCE [LARGE SCALE GENOMIC DNA]</scope>
    <source>
        <strain evidence="10 11">C1-24</strain>
    </source>
</reference>
<evidence type="ECO:0000256" key="2">
    <source>
        <dbReference type="ARBA" id="ARBA00010157"/>
    </source>
</evidence>
<name>A0A5A7S3C5_9NOCA</name>
<comment type="similarity">
    <text evidence="2">Belongs to the resistance-nodulation-cell division (RND) (TC 2.A.6) family. MmpL subfamily.</text>
</comment>
<keyword evidence="11" id="KW-1185">Reference proteome</keyword>
<comment type="subcellular location">
    <subcellularLocation>
        <location evidence="1">Cell membrane</location>
        <topology evidence="1">Multi-pass membrane protein</topology>
    </subcellularLocation>
</comment>
<dbReference type="PANTHER" id="PTHR33406">
    <property type="entry name" value="MEMBRANE PROTEIN MJ1562-RELATED"/>
    <property type="match status" value="1"/>
</dbReference>
<dbReference type="InterPro" id="IPR050545">
    <property type="entry name" value="Mycobact_MmpL"/>
</dbReference>
<dbReference type="Gene3D" id="1.20.1640.10">
    <property type="entry name" value="Multidrug efflux transporter AcrB transmembrane domain"/>
    <property type="match status" value="2"/>
</dbReference>
<feature type="transmembrane region" description="Helical" evidence="8">
    <location>
        <begin position="632"/>
        <end position="657"/>
    </location>
</feature>
<dbReference type="PANTHER" id="PTHR33406:SF11">
    <property type="entry name" value="MEMBRANE PROTEIN SCO6666-RELATED"/>
    <property type="match status" value="1"/>
</dbReference>
<evidence type="ECO:0000256" key="1">
    <source>
        <dbReference type="ARBA" id="ARBA00004651"/>
    </source>
</evidence>
<dbReference type="OrthoDB" id="7051771at2"/>
<feature type="transmembrane region" description="Helical" evidence="8">
    <location>
        <begin position="237"/>
        <end position="257"/>
    </location>
</feature>
<accession>A0A5A7S3C5</accession>
<dbReference type="GO" id="GO:0005886">
    <property type="term" value="C:plasma membrane"/>
    <property type="evidence" value="ECO:0007669"/>
    <property type="project" value="UniProtKB-SubCell"/>
</dbReference>
<keyword evidence="4 8" id="KW-0812">Transmembrane</keyword>
<dbReference type="RefSeq" id="WP_149433120.1">
    <property type="nucleotide sequence ID" value="NZ_VLNY01000024.1"/>
</dbReference>
<protein>
    <submittedName>
        <fullName evidence="10">MMPL family transporter</fullName>
    </submittedName>
</protein>
<evidence type="ECO:0000256" key="5">
    <source>
        <dbReference type="ARBA" id="ARBA00022989"/>
    </source>
</evidence>
<dbReference type="InterPro" id="IPR004869">
    <property type="entry name" value="MMPL_dom"/>
</dbReference>
<evidence type="ECO:0000313" key="11">
    <source>
        <dbReference type="Proteomes" id="UP000322244"/>
    </source>
</evidence>
<dbReference type="Proteomes" id="UP000322244">
    <property type="component" value="Unassembled WGS sequence"/>
</dbReference>
<feature type="transmembrane region" description="Helical" evidence="8">
    <location>
        <begin position="590"/>
        <end position="611"/>
    </location>
</feature>
<dbReference type="AlphaFoldDB" id="A0A5A7S3C5"/>
<feature type="transmembrane region" description="Helical" evidence="8">
    <location>
        <begin position="204"/>
        <end position="225"/>
    </location>
</feature>
<keyword evidence="6 8" id="KW-0472">Membrane</keyword>